<feature type="compositionally biased region" description="Low complexity" evidence="1">
    <location>
        <begin position="282"/>
        <end position="292"/>
    </location>
</feature>
<evidence type="ECO:0000313" key="2">
    <source>
        <dbReference type="EMBL" id="RXW12630.1"/>
    </source>
</evidence>
<evidence type="ECO:0000313" key="3">
    <source>
        <dbReference type="Proteomes" id="UP000290288"/>
    </source>
</evidence>
<protein>
    <submittedName>
        <fullName evidence="2">Uncharacterized protein</fullName>
    </submittedName>
</protein>
<dbReference type="Proteomes" id="UP000290288">
    <property type="component" value="Unassembled WGS sequence"/>
</dbReference>
<comment type="caution">
    <text evidence="2">The sequence shown here is derived from an EMBL/GenBank/DDBJ whole genome shotgun (WGS) entry which is preliminary data.</text>
</comment>
<sequence>MQPGVPLSGQNTGEGSSSTRALPMQPVPVSAQSSNPEQEWPTFFLSAESFLSSGGPIGQGGGSATNTSMQNARSCMEAVESWFQLCACDHRKILEHHHVMALCRMINHYCLTRFEMNEMSDGSPGMGPGLYAAPLGPFGSSNPPPQKTRVDRLKKSLWSMWALNKPNARKAAQAAQTPMPLVFPTRSGTFLPILQDGAVSKPPPPDTCDSRPCTLGRDPVYLNDLEGCGSWFHNVWLYTKCSLVADHQNFQCQTVPAEANNLLIGMFPLPRPSPQPSPPLTRLPLTSLPAHV</sequence>
<accession>A0A4Q2D0C8</accession>
<proteinExistence type="predicted"/>
<feature type="compositionally biased region" description="Polar residues" evidence="1">
    <location>
        <begin position="8"/>
        <end position="20"/>
    </location>
</feature>
<organism evidence="2 3">
    <name type="scientific">Candolleomyces aberdarensis</name>
    <dbReference type="NCBI Taxonomy" id="2316362"/>
    <lineage>
        <taxon>Eukaryota</taxon>
        <taxon>Fungi</taxon>
        <taxon>Dikarya</taxon>
        <taxon>Basidiomycota</taxon>
        <taxon>Agaricomycotina</taxon>
        <taxon>Agaricomycetes</taxon>
        <taxon>Agaricomycetidae</taxon>
        <taxon>Agaricales</taxon>
        <taxon>Agaricineae</taxon>
        <taxon>Psathyrellaceae</taxon>
        <taxon>Candolleomyces</taxon>
    </lineage>
</organism>
<keyword evidence="3" id="KW-1185">Reference proteome</keyword>
<evidence type="ECO:0000256" key="1">
    <source>
        <dbReference type="SAM" id="MobiDB-lite"/>
    </source>
</evidence>
<name>A0A4Q2D0C8_9AGAR</name>
<feature type="region of interest" description="Disordered" evidence="1">
    <location>
        <begin position="1"/>
        <end position="36"/>
    </location>
</feature>
<dbReference type="EMBL" id="SDEE01001176">
    <property type="protein sequence ID" value="RXW12630.1"/>
    <property type="molecule type" value="Genomic_DNA"/>
</dbReference>
<dbReference type="AlphaFoldDB" id="A0A4Q2D0C8"/>
<gene>
    <name evidence="2" type="ORF">EST38_g13222</name>
</gene>
<reference evidence="2 3" key="1">
    <citation type="submission" date="2019-01" db="EMBL/GenBank/DDBJ databases">
        <title>Draft genome sequence of Psathyrella aberdarensis IHI B618.</title>
        <authorList>
            <person name="Buettner E."/>
            <person name="Kellner H."/>
        </authorList>
    </citation>
    <scope>NUCLEOTIDE SEQUENCE [LARGE SCALE GENOMIC DNA]</scope>
    <source>
        <strain evidence="2 3">IHI B618</strain>
    </source>
</reference>
<feature type="region of interest" description="Disordered" evidence="1">
    <location>
        <begin position="273"/>
        <end position="292"/>
    </location>
</feature>